<dbReference type="GO" id="GO:0006612">
    <property type="term" value="P:protein targeting to membrane"/>
    <property type="evidence" value="ECO:0007669"/>
    <property type="project" value="TreeGrafter"/>
</dbReference>
<reference evidence="10" key="1">
    <citation type="submission" date="2016-10" db="EMBL/GenBank/DDBJ databases">
        <authorList>
            <person name="Geijer C."/>
            <person name="Jareborg N."/>
            <person name="Dainat J."/>
        </authorList>
    </citation>
    <scope>NUCLEOTIDE SEQUENCE [LARGE SCALE GENOMIC DNA]</scope>
    <source>
        <strain evidence="10">PYCC 4715</strain>
    </source>
</reference>
<evidence type="ECO:0000256" key="7">
    <source>
        <dbReference type="SAM" id="MobiDB-lite"/>
    </source>
</evidence>
<keyword evidence="5" id="KW-0256">Endoplasmic reticulum</keyword>
<evidence type="ECO:0000259" key="8">
    <source>
        <dbReference type="Pfam" id="PF10256"/>
    </source>
</evidence>
<comment type="subunit">
    <text evidence="3">Interacts with ERF2.</text>
</comment>
<sequence>MTTTINDPSTKYSQPSSAPEMEPLPLSYFNYHEYLVQRYVPTKDSPDSQASPHSQQSDQNSSLSTNVAPQTALVVNHFPNPYTLRHSDLYKKTRVVRIPRQYDSVEFLYMVPQFSTFVPGDEPAAIKGERNEFVTCGKYDSSIFGATSATPLVPNWISEEEFVEIVKDVNSRLEEAWSPQQTLTWLDNVMDFLTATLYLRLFTTNVRDTYLKRKMEDLEKYVGEVNQRLKQRNEKLALISPVKSAFLSLDFQIPTPGETVLKLENDGMYGM</sequence>
<organism evidence="9 10">
    <name type="scientific">Sungouiella intermedia</name>
    <dbReference type="NCBI Taxonomy" id="45354"/>
    <lineage>
        <taxon>Eukaryota</taxon>
        <taxon>Fungi</taxon>
        <taxon>Dikarya</taxon>
        <taxon>Ascomycota</taxon>
        <taxon>Saccharomycotina</taxon>
        <taxon>Pichiomycetes</taxon>
        <taxon>Metschnikowiaceae</taxon>
        <taxon>Sungouiella</taxon>
    </lineage>
</organism>
<dbReference type="Pfam" id="PF10256">
    <property type="entry name" value="Erf4"/>
    <property type="match status" value="1"/>
</dbReference>
<feature type="region of interest" description="Disordered" evidence="7">
    <location>
        <begin position="42"/>
        <end position="66"/>
    </location>
</feature>
<dbReference type="PANTHER" id="PTHR13254:SF0">
    <property type="entry name" value="GOLGIN SUBFAMILY A MEMBER 7_ERF4 DOMAIN-CONTAINING PROTEIN"/>
    <property type="match status" value="1"/>
</dbReference>
<feature type="compositionally biased region" description="Polar residues" evidence="7">
    <location>
        <begin position="47"/>
        <end position="66"/>
    </location>
</feature>
<keyword evidence="6" id="KW-0472">Membrane</keyword>
<gene>
    <name evidence="9" type="ORF">SAMEA4029009_CIC11G00000004698</name>
</gene>
<dbReference type="InterPro" id="IPR019383">
    <property type="entry name" value="Golgin_A_7/ERF4"/>
</dbReference>
<feature type="domain" description="Golgin subfamily A member 7/ERF4" evidence="8">
    <location>
        <begin position="95"/>
        <end position="250"/>
    </location>
</feature>
<dbReference type="EMBL" id="LT635767">
    <property type="protein sequence ID" value="SGZ54774.1"/>
    <property type="molecule type" value="Genomic_DNA"/>
</dbReference>
<evidence type="ECO:0000313" key="10">
    <source>
        <dbReference type="Proteomes" id="UP000182259"/>
    </source>
</evidence>
<name>A0A1L0DQW5_9ASCO</name>
<accession>A0A1L0DQW5</accession>
<dbReference type="AlphaFoldDB" id="A0A1L0DQW5"/>
<comment type="similarity">
    <text evidence="2">Belongs to the ERF4 family.</text>
</comment>
<dbReference type="Proteomes" id="UP000182259">
    <property type="component" value="Chromosome IV"/>
</dbReference>
<dbReference type="GO" id="GO:0005789">
    <property type="term" value="C:endoplasmic reticulum membrane"/>
    <property type="evidence" value="ECO:0007669"/>
    <property type="project" value="UniProtKB-SubCell"/>
</dbReference>
<evidence type="ECO:0000256" key="6">
    <source>
        <dbReference type="ARBA" id="ARBA00023136"/>
    </source>
</evidence>
<feature type="compositionally biased region" description="Polar residues" evidence="7">
    <location>
        <begin position="1"/>
        <end position="17"/>
    </location>
</feature>
<protein>
    <recommendedName>
        <fullName evidence="4">Ras modification protein ERF4</fullName>
    </recommendedName>
</protein>
<evidence type="ECO:0000256" key="3">
    <source>
        <dbReference type="ARBA" id="ARBA00011396"/>
    </source>
</evidence>
<dbReference type="GO" id="GO:0031211">
    <property type="term" value="C:endoplasmic reticulum palmitoyltransferase complex"/>
    <property type="evidence" value="ECO:0007669"/>
    <property type="project" value="TreeGrafter"/>
</dbReference>
<evidence type="ECO:0000313" key="9">
    <source>
        <dbReference type="EMBL" id="SGZ54774.1"/>
    </source>
</evidence>
<feature type="region of interest" description="Disordered" evidence="7">
    <location>
        <begin position="1"/>
        <end position="24"/>
    </location>
</feature>
<evidence type="ECO:0000256" key="2">
    <source>
        <dbReference type="ARBA" id="ARBA00007732"/>
    </source>
</evidence>
<dbReference type="InterPro" id="IPR051371">
    <property type="entry name" value="Ras_palmitoyltransferase"/>
</dbReference>
<proteinExistence type="inferred from homology"/>
<comment type="subcellular location">
    <subcellularLocation>
        <location evidence="1">Endoplasmic reticulum membrane</location>
        <topology evidence="1">Peripheral membrane protein</topology>
    </subcellularLocation>
</comment>
<dbReference type="PANTHER" id="PTHR13254">
    <property type="entry name" value="GOLGI AUTOANTIGEN, GOLGIN SUBFAMILY A, 7"/>
    <property type="match status" value="1"/>
</dbReference>
<evidence type="ECO:0000256" key="5">
    <source>
        <dbReference type="ARBA" id="ARBA00022824"/>
    </source>
</evidence>
<evidence type="ECO:0000256" key="4">
    <source>
        <dbReference type="ARBA" id="ARBA00018463"/>
    </source>
</evidence>
<evidence type="ECO:0000256" key="1">
    <source>
        <dbReference type="ARBA" id="ARBA00004406"/>
    </source>
</evidence>